<dbReference type="GO" id="GO:0003700">
    <property type="term" value="F:DNA-binding transcription factor activity"/>
    <property type="evidence" value="ECO:0007669"/>
    <property type="project" value="TreeGrafter"/>
</dbReference>
<dbReference type="SUPFAM" id="SSF48498">
    <property type="entry name" value="Tetracyclin repressor-like, C-terminal domain"/>
    <property type="match status" value="1"/>
</dbReference>
<dbReference type="PROSITE" id="PS50977">
    <property type="entry name" value="HTH_TETR_2"/>
    <property type="match status" value="1"/>
</dbReference>
<evidence type="ECO:0000256" key="3">
    <source>
        <dbReference type="ARBA" id="ARBA00023125"/>
    </source>
</evidence>
<dbReference type="Proteomes" id="UP001154400">
    <property type="component" value="Chromosome"/>
</dbReference>
<evidence type="ECO:0000256" key="4">
    <source>
        <dbReference type="ARBA" id="ARBA00023163"/>
    </source>
</evidence>
<evidence type="ECO:0000256" key="5">
    <source>
        <dbReference type="PROSITE-ProRule" id="PRU00335"/>
    </source>
</evidence>
<accession>A0A3S5YCN8</accession>
<feature type="DNA-binding region" description="H-T-H motif" evidence="5">
    <location>
        <begin position="28"/>
        <end position="47"/>
    </location>
</feature>
<dbReference type="PANTHER" id="PTHR30055:SF175">
    <property type="entry name" value="HTH-TYPE TRANSCRIPTIONAL REPRESSOR KSTR2"/>
    <property type="match status" value="1"/>
</dbReference>
<evidence type="ECO:0000256" key="1">
    <source>
        <dbReference type="ARBA" id="ARBA00022491"/>
    </source>
</evidence>
<dbReference type="RefSeq" id="WP_013417454.1">
    <property type="nucleotide sequence ID" value="NC_014659.1"/>
</dbReference>
<keyword evidence="2" id="KW-0805">Transcription regulation</keyword>
<dbReference type="InterPro" id="IPR036271">
    <property type="entry name" value="Tet_transcr_reg_TetR-rel_C_sf"/>
</dbReference>
<dbReference type="GeneID" id="57580034"/>
<name>A0A3S5YCN8_RHOH1</name>
<dbReference type="InterPro" id="IPR041490">
    <property type="entry name" value="KstR2_TetR_C"/>
</dbReference>
<keyword evidence="3 5" id="KW-0238">DNA-binding</keyword>
<dbReference type="Pfam" id="PF00440">
    <property type="entry name" value="TetR_N"/>
    <property type="match status" value="1"/>
</dbReference>
<dbReference type="InterPro" id="IPR050109">
    <property type="entry name" value="HTH-type_TetR-like_transc_reg"/>
</dbReference>
<dbReference type="KEGG" id="req:REQ_44120"/>
<dbReference type="SUPFAM" id="SSF46689">
    <property type="entry name" value="Homeodomain-like"/>
    <property type="match status" value="1"/>
</dbReference>
<dbReference type="InterPro" id="IPR001647">
    <property type="entry name" value="HTH_TetR"/>
</dbReference>
<keyword evidence="1" id="KW-0678">Repressor</keyword>
<dbReference type="PANTHER" id="PTHR30055">
    <property type="entry name" value="HTH-TYPE TRANSCRIPTIONAL REGULATOR RUTR"/>
    <property type="match status" value="1"/>
</dbReference>
<dbReference type="Gene3D" id="1.10.357.10">
    <property type="entry name" value="Tetracycline Repressor, domain 2"/>
    <property type="match status" value="1"/>
</dbReference>
<organism evidence="7">
    <name type="scientific">Rhodococcus hoagii (strain 103S)</name>
    <name type="common">Rhodococcus equi</name>
    <dbReference type="NCBI Taxonomy" id="685727"/>
    <lineage>
        <taxon>Bacteria</taxon>
        <taxon>Bacillati</taxon>
        <taxon>Actinomycetota</taxon>
        <taxon>Actinomycetes</taxon>
        <taxon>Mycobacteriales</taxon>
        <taxon>Nocardiaceae</taxon>
        <taxon>Prescottella</taxon>
    </lineage>
</organism>
<evidence type="ECO:0000259" key="6">
    <source>
        <dbReference type="PROSITE" id="PS50977"/>
    </source>
</evidence>
<protein>
    <submittedName>
        <fullName evidence="7">TetR family transcriptional regulator</fullName>
    </submittedName>
</protein>
<gene>
    <name evidence="7" type="ordered locus">REQ_44120</name>
</gene>
<keyword evidence="4" id="KW-0804">Transcription</keyword>
<evidence type="ECO:0000256" key="2">
    <source>
        <dbReference type="ARBA" id="ARBA00023015"/>
    </source>
</evidence>
<dbReference type="EMBL" id="FN563149">
    <property type="protein sequence ID" value="CBH50375.1"/>
    <property type="molecule type" value="Genomic_DNA"/>
</dbReference>
<dbReference type="GO" id="GO:0000976">
    <property type="term" value="F:transcription cis-regulatory region binding"/>
    <property type="evidence" value="ECO:0007669"/>
    <property type="project" value="TreeGrafter"/>
</dbReference>
<evidence type="ECO:0000313" key="7">
    <source>
        <dbReference type="EMBL" id="CBH50375.1"/>
    </source>
</evidence>
<dbReference type="PRINTS" id="PR00455">
    <property type="entry name" value="HTHTETR"/>
</dbReference>
<dbReference type="Pfam" id="PF17932">
    <property type="entry name" value="TetR_C_24"/>
    <property type="match status" value="1"/>
</dbReference>
<sequence>MTECSARRREILDAAADLFARKGVAATTIREIADRVGVVSGALYHHFPSKLAIVDELVVGYLEELQRRYRALDALTLDPRARLQAVVDTSLELAHERPHATAVYQDELPHLHNRSQRTRASDLADEIQQVWLDTIEDGKRRGTFRNDLPAGVFHRFIRDCVWLSTRWHSADDAYSTDRLAADCVSIFLDGFAVDAGCSHHDSVHHTPAPAAA</sequence>
<reference evidence="7" key="1">
    <citation type="journal article" date="2010" name="PLoS Genet.">
        <title>The genome of a pathogenic rhodococcus: cooptive virulence underpinned by key gene acquisitions.</title>
        <authorList>
            <person name="Letek M."/>
            <person name="Gonzalez P."/>
            <person name="Macarthur I."/>
            <person name="Rodriguez H."/>
            <person name="Freeman T.C."/>
            <person name="Valero-Rello A."/>
            <person name="Blanco M."/>
            <person name="Buckley T."/>
            <person name="Cherevach I."/>
            <person name="Fahey R."/>
            <person name="Hapeshi A."/>
            <person name="Holdstock J."/>
            <person name="Leadon D."/>
            <person name="Navas J."/>
            <person name="Ocampo A."/>
            <person name="Quail M.A."/>
            <person name="Sanders M."/>
            <person name="Scortti M.M."/>
            <person name="Prescott J.F."/>
            <person name="Fogarty U."/>
            <person name="Meijer W.G."/>
            <person name="Parkhill J."/>
            <person name="Bentley S.D."/>
            <person name="Vazquez-Boland J.A."/>
        </authorList>
    </citation>
    <scope>NUCLEOTIDE SEQUENCE [LARGE SCALE GENOMIC DNA]</scope>
    <source>
        <strain evidence="7 8">103S</strain>
    </source>
</reference>
<feature type="domain" description="HTH tetR-type" evidence="6">
    <location>
        <begin position="5"/>
        <end position="65"/>
    </location>
</feature>
<dbReference type="Gene3D" id="1.10.10.60">
    <property type="entry name" value="Homeodomain-like"/>
    <property type="match status" value="1"/>
</dbReference>
<proteinExistence type="predicted"/>
<dbReference type="AlphaFoldDB" id="A0A3S5YCN8"/>
<evidence type="ECO:0000313" key="8">
    <source>
        <dbReference type="Proteomes" id="UP000006892"/>
    </source>
</evidence>
<dbReference type="InterPro" id="IPR009057">
    <property type="entry name" value="Homeodomain-like_sf"/>
</dbReference>